<name>A0A0M3IVR6_ASCLU</name>
<protein>
    <submittedName>
        <fullName evidence="2">Cobalamin biosynthesis protein</fullName>
    </submittedName>
</protein>
<dbReference type="WBParaSite" id="ALUE_0002284401-mRNA-1">
    <property type="protein sequence ID" value="ALUE_0002284401-mRNA-1"/>
    <property type="gene ID" value="ALUE_0002284401"/>
</dbReference>
<proteinExistence type="predicted"/>
<accession>A0A0M3IVR6</accession>
<reference evidence="2" key="1">
    <citation type="submission" date="2017-02" db="UniProtKB">
        <authorList>
            <consortium name="WormBaseParasite"/>
        </authorList>
    </citation>
    <scope>IDENTIFICATION</scope>
</reference>
<dbReference type="AlphaFoldDB" id="A0A0M3IVR6"/>
<organism evidence="1 2">
    <name type="scientific">Ascaris lumbricoides</name>
    <name type="common">Giant roundworm</name>
    <dbReference type="NCBI Taxonomy" id="6252"/>
    <lineage>
        <taxon>Eukaryota</taxon>
        <taxon>Metazoa</taxon>
        <taxon>Ecdysozoa</taxon>
        <taxon>Nematoda</taxon>
        <taxon>Chromadorea</taxon>
        <taxon>Rhabditida</taxon>
        <taxon>Spirurina</taxon>
        <taxon>Ascaridomorpha</taxon>
        <taxon>Ascaridoidea</taxon>
        <taxon>Ascarididae</taxon>
        <taxon>Ascaris</taxon>
    </lineage>
</organism>
<dbReference type="Proteomes" id="UP000036681">
    <property type="component" value="Unplaced"/>
</dbReference>
<sequence>MCKKYEERKYLSYIFGTPTKVPTVLLINVNGK</sequence>
<keyword evidence="1" id="KW-1185">Reference proteome</keyword>
<evidence type="ECO:0000313" key="1">
    <source>
        <dbReference type="Proteomes" id="UP000036681"/>
    </source>
</evidence>
<evidence type="ECO:0000313" key="2">
    <source>
        <dbReference type="WBParaSite" id="ALUE_0002284401-mRNA-1"/>
    </source>
</evidence>